<dbReference type="PANTHER" id="PTHR33059">
    <property type="entry name" value="FCS-LIKE ZINC FINGER 5"/>
    <property type="match status" value="1"/>
</dbReference>
<dbReference type="GO" id="GO:0005737">
    <property type="term" value="C:cytoplasm"/>
    <property type="evidence" value="ECO:0007669"/>
    <property type="project" value="UniProtKB-SubCell"/>
</dbReference>
<evidence type="ECO:0000256" key="3">
    <source>
        <dbReference type="ARBA" id="ARBA00022490"/>
    </source>
</evidence>
<dbReference type="PROSITE" id="PS51795">
    <property type="entry name" value="ZF_FLZ"/>
    <property type="match status" value="1"/>
</dbReference>
<keyword evidence="5" id="KW-0863">Zinc-finger</keyword>
<accession>A0A103YDY0</accession>
<evidence type="ECO:0000256" key="2">
    <source>
        <dbReference type="ARBA" id="ARBA00009374"/>
    </source>
</evidence>
<protein>
    <recommendedName>
        <fullName evidence="7">FLZ-type domain-containing protein</fullName>
    </recommendedName>
</protein>
<dbReference type="EMBL" id="LEKV01001508">
    <property type="protein sequence ID" value="KVI07316.1"/>
    <property type="molecule type" value="Genomic_DNA"/>
</dbReference>
<feature type="zinc finger region" description="FLZ-type" evidence="6">
    <location>
        <begin position="135"/>
        <end position="195"/>
    </location>
</feature>
<comment type="caution">
    <text evidence="8">The sequence shown here is derived from an EMBL/GenBank/DDBJ whole genome shotgun (WGS) entry which is preliminary data.</text>
</comment>
<comment type="subcellular location">
    <subcellularLocation>
        <location evidence="1">Cytoplasm</location>
    </subcellularLocation>
</comment>
<dbReference type="Gramene" id="KVI07316">
    <property type="protein sequence ID" value="KVI07316"/>
    <property type="gene ID" value="Ccrd_014375"/>
</dbReference>
<evidence type="ECO:0000256" key="4">
    <source>
        <dbReference type="ARBA" id="ARBA00022723"/>
    </source>
</evidence>
<evidence type="ECO:0000256" key="5">
    <source>
        <dbReference type="ARBA" id="ARBA00022771"/>
    </source>
</evidence>
<dbReference type="OMA" id="EPAHFLH"/>
<dbReference type="Proteomes" id="UP000243975">
    <property type="component" value="Unassembled WGS sequence"/>
</dbReference>
<feature type="non-terminal residue" evidence="8">
    <location>
        <position position="195"/>
    </location>
</feature>
<evidence type="ECO:0000313" key="9">
    <source>
        <dbReference type="Proteomes" id="UP000243975"/>
    </source>
</evidence>
<dbReference type="PANTHER" id="PTHR33059:SF76">
    <property type="entry name" value="FCS-LIKE ZINC FINGER 7"/>
    <property type="match status" value="1"/>
</dbReference>
<organism evidence="8 9">
    <name type="scientific">Cynara cardunculus var. scolymus</name>
    <name type="common">Globe artichoke</name>
    <name type="synonym">Cynara scolymus</name>
    <dbReference type="NCBI Taxonomy" id="59895"/>
    <lineage>
        <taxon>Eukaryota</taxon>
        <taxon>Viridiplantae</taxon>
        <taxon>Streptophyta</taxon>
        <taxon>Embryophyta</taxon>
        <taxon>Tracheophyta</taxon>
        <taxon>Spermatophyta</taxon>
        <taxon>Magnoliopsida</taxon>
        <taxon>eudicotyledons</taxon>
        <taxon>Gunneridae</taxon>
        <taxon>Pentapetalae</taxon>
        <taxon>asterids</taxon>
        <taxon>campanulids</taxon>
        <taxon>Asterales</taxon>
        <taxon>Asteraceae</taxon>
        <taxon>Carduoideae</taxon>
        <taxon>Cardueae</taxon>
        <taxon>Carduinae</taxon>
        <taxon>Cynara</taxon>
    </lineage>
</organism>
<feature type="domain" description="FLZ-type" evidence="7">
    <location>
        <begin position="135"/>
        <end position="195"/>
    </location>
</feature>
<evidence type="ECO:0000256" key="1">
    <source>
        <dbReference type="ARBA" id="ARBA00004496"/>
    </source>
</evidence>
<keyword evidence="3" id="KW-0963">Cytoplasm</keyword>
<dbReference type="AlphaFoldDB" id="A0A103YDY0"/>
<dbReference type="STRING" id="59895.A0A103YDY0"/>
<dbReference type="GO" id="GO:0008270">
    <property type="term" value="F:zinc ion binding"/>
    <property type="evidence" value="ECO:0007669"/>
    <property type="project" value="UniProtKB-KW"/>
</dbReference>
<keyword evidence="4" id="KW-0479">Metal-binding</keyword>
<gene>
    <name evidence="8" type="ORF">Ccrd_014375</name>
</gene>
<name>A0A103YDY0_CYNCS</name>
<reference evidence="8 9" key="1">
    <citation type="journal article" date="2016" name="Sci. Rep.">
        <title>The genome sequence of the outbreeding globe artichoke constructed de novo incorporating a phase-aware low-pass sequencing strategy of F1 progeny.</title>
        <authorList>
            <person name="Scaglione D."/>
            <person name="Reyes-Chin-Wo S."/>
            <person name="Acquadro A."/>
            <person name="Froenicke L."/>
            <person name="Portis E."/>
            <person name="Beitel C."/>
            <person name="Tirone M."/>
            <person name="Mauro R."/>
            <person name="Lo Monaco A."/>
            <person name="Mauromicale G."/>
            <person name="Faccioli P."/>
            <person name="Cattivelli L."/>
            <person name="Rieseberg L."/>
            <person name="Michelmore R."/>
            <person name="Lanteri S."/>
        </authorList>
    </citation>
    <scope>NUCLEOTIDE SEQUENCE [LARGE SCALE GENOMIC DNA]</scope>
    <source>
        <strain evidence="8">2C</strain>
    </source>
</reference>
<keyword evidence="9" id="KW-1185">Reference proteome</keyword>
<evidence type="ECO:0000259" key="7">
    <source>
        <dbReference type="PROSITE" id="PS51795"/>
    </source>
</evidence>
<comment type="similarity">
    <text evidence="2">Belongs to the FLZ family.</text>
</comment>
<dbReference type="Pfam" id="PF04570">
    <property type="entry name" value="zf-FLZ"/>
    <property type="match status" value="1"/>
</dbReference>
<keyword evidence="5" id="KW-0862">Zinc</keyword>
<dbReference type="InterPro" id="IPR007650">
    <property type="entry name" value="Zf-FLZ_dom"/>
</dbReference>
<evidence type="ECO:0000313" key="8">
    <source>
        <dbReference type="EMBL" id="KVI07316.1"/>
    </source>
</evidence>
<evidence type="ECO:0000256" key="6">
    <source>
        <dbReference type="PROSITE-ProRule" id="PRU01131"/>
    </source>
</evidence>
<sequence>RNGRDSLLAFWLPLLSSTSPYSHSSSTTTTTTAAALLSLSLKTLLSLSLSLSLSNHTIMLLGKRQRPPMKRTTSMTEFTLDLNQKTVVDNSQTPHDHPSPPISTDATTLDHRFLSATVASKIHRRNSADFMETAHFLRACHLCKRRLIPGRDIFMYREKQMNQDEKKDVCSMASNKRNTHVATTSSNASETLAAM</sequence>
<proteinExistence type="inferred from homology"/>